<dbReference type="AlphaFoldDB" id="A0A852WMH6"/>
<gene>
    <name evidence="2" type="ORF">BJ986_001932</name>
</gene>
<evidence type="ECO:0000313" key="3">
    <source>
        <dbReference type="Proteomes" id="UP000573599"/>
    </source>
</evidence>
<proteinExistence type="predicted"/>
<sequence>MSRVVLSIDTSTSVRVAVSAGADWAQDGSDDPRGHTEAVAPLMRDLLARLGLAPTDVTDVVVGNGPGPFTGLRVGIVSGLVFGHAMGIPVHGVCSLDVLAQQAVEHVREGEFVVATDARRKEVYWARYRVDPDRPEQDRAVRLTEPAVARPADVPEEVRGLPTAGRGPVLYPELFPRPVAVLDVSAGVLGDLALQRLSRGETLPVEPLYLRRPDALTTAERARA</sequence>
<dbReference type="Proteomes" id="UP000573599">
    <property type="component" value="Unassembled WGS sequence"/>
</dbReference>
<dbReference type="InterPro" id="IPR043129">
    <property type="entry name" value="ATPase_NBD"/>
</dbReference>
<organism evidence="2 3">
    <name type="scientific">Pedococcus badiiscoriae</name>
    <dbReference type="NCBI Taxonomy" id="642776"/>
    <lineage>
        <taxon>Bacteria</taxon>
        <taxon>Bacillati</taxon>
        <taxon>Actinomycetota</taxon>
        <taxon>Actinomycetes</taxon>
        <taxon>Micrococcales</taxon>
        <taxon>Intrasporangiaceae</taxon>
        <taxon>Pedococcus</taxon>
    </lineage>
</organism>
<dbReference type="NCBIfam" id="TIGR03725">
    <property type="entry name" value="T6A_YeaZ"/>
    <property type="match status" value="1"/>
</dbReference>
<name>A0A852WMH6_9MICO</name>
<keyword evidence="3" id="KW-1185">Reference proteome</keyword>
<comment type="caution">
    <text evidence="2">The sequence shown here is derived from an EMBL/GenBank/DDBJ whole genome shotgun (WGS) entry which is preliminary data.</text>
</comment>
<evidence type="ECO:0000313" key="2">
    <source>
        <dbReference type="EMBL" id="NYG07445.1"/>
    </source>
</evidence>
<dbReference type="Gene3D" id="3.30.420.40">
    <property type="match status" value="2"/>
</dbReference>
<evidence type="ECO:0000259" key="1">
    <source>
        <dbReference type="Pfam" id="PF00814"/>
    </source>
</evidence>
<protein>
    <submittedName>
        <fullName evidence="2">tRNA threonylcarbamoyl adenosine modification protein YeaZ</fullName>
    </submittedName>
</protein>
<dbReference type="InterPro" id="IPR022496">
    <property type="entry name" value="T6A_TsaB"/>
</dbReference>
<dbReference type="GO" id="GO:0002949">
    <property type="term" value="P:tRNA threonylcarbamoyladenosine modification"/>
    <property type="evidence" value="ECO:0007669"/>
    <property type="project" value="InterPro"/>
</dbReference>
<dbReference type="SUPFAM" id="SSF53067">
    <property type="entry name" value="Actin-like ATPase domain"/>
    <property type="match status" value="2"/>
</dbReference>
<reference evidence="2 3" key="1">
    <citation type="submission" date="2020-07" db="EMBL/GenBank/DDBJ databases">
        <title>Sequencing the genomes of 1000 actinobacteria strains.</title>
        <authorList>
            <person name="Klenk H.-P."/>
        </authorList>
    </citation>
    <scope>NUCLEOTIDE SEQUENCE [LARGE SCALE GENOMIC DNA]</scope>
    <source>
        <strain evidence="2 3">DSM 23987</strain>
    </source>
</reference>
<dbReference type="RefSeq" id="WP_179421796.1">
    <property type="nucleotide sequence ID" value="NZ_JACCAB010000001.1"/>
</dbReference>
<dbReference type="EMBL" id="JACCAB010000001">
    <property type="protein sequence ID" value="NYG07445.1"/>
    <property type="molecule type" value="Genomic_DNA"/>
</dbReference>
<dbReference type="Pfam" id="PF00814">
    <property type="entry name" value="TsaD"/>
    <property type="match status" value="1"/>
</dbReference>
<accession>A0A852WMH6</accession>
<dbReference type="InterPro" id="IPR000905">
    <property type="entry name" value="Gcp-like_dom"/>
</dbReference>
<feature type="domain" description="Gcp-like" evidence="1">
    <location>
        <begin position="33"/>
        <end position="132"/>
    </location>
</feature>
<dbReference type="CDD" id="cd24032">
    <property type="entry name" value="ASKHA_NBD_TsaB"/>
    <property type="match status" value="1"/>
</dbReference>